<dbReference type="InterPro" id="IPR003591">
    <property type="entry name" value="Leu-rich_rpt_typical-subtyp"/>
</dbReference>
<comment type="similarity">
    <text evidence="2">Belongs to the RLP family.</text>
</comment>
<keyword evidence="7" id="KW-0677">Repeat</keyword>
<dbReference type="SUPFAM" id="SSF52047">
    <property type="entry name" value="RNI-like"/>
    <property type="match status" value="2"/>
</dbReference>
<organism evidence="15 16">
    <name type="scientific">Glycine soja</name>
    <name type="common">Wild soybean</name>
    <dbReference type="NCBI Taxonomy" id="3848"/>
    <lineage>
        <taxon>Eukaryota</taxon>
        <taxon>Viridiplantae</taxon>
        <taxon>Streptophyta</taxon>
        <taxon>Embryophyta</taxon>
        <taxon>Tracheophyta</taxon>
        <taxon>Spermatophyta</taxon>
        <taxon>Magnoliopsida</taxon>
        <taxon>eudicotyledons</taxon>
        <taxon>Gunneridae</taxon>
        <taxon>Pentapetalae</taxon>
        <taxon>rosids</taxon>
        <taxon>fabids</taxon>
        <taxon>Fabales</taxon>
        <taxon>Fabaceae</taxon>
        <taxon>Papilionoideae</taxon>
        <taxon>50 kb inversion clade</taxon>
        <taxon>NPAAA clade</taxon>
        <taxon>indigoferoid/millettioid clade</taxon>
        <taxon>Phaseoleae</taxon>
        <taxon>Glycine</taxon>
        <taxon>Glycine subgen. Soja</taxon>
    </lineage>
</organism>
<keyword evidence="5" id="KW-0812">Transmembrane</keyword>
<dbReference type="SUPFAM" id="SSF52058">
    <property type="entry name" value="L domain-like"/>
    <property type="match status" value="1"/>
</dbReference>
<dbReference type="PROSITE" id="PS51450">
    <property type="entry name" value="LRR"/>
    <property type="match status" value="4"/>
</dbReference>
<dbReference type="InterPro" id="IPR051502">
    <property type="entry name" value="RLP_Defense_Trigger"/>
</dbReference>
<dbReference type="InterPro" id="IPR001611">
    <property type="entry name" value="Leu-rich_rpt"/>
</dbReference>
<gene>
    <name evidence="15" type="ORF">D0Y65_017842</name>
</gene>
<dbReference type="FunFam" id="3.80.10.10:FF:000111">
    <property type="entry name" value="LRR receptor-like serine/threonine-protein kinase ERECTA"/>
    <property type="match status" value="1"/>
</dbReference>
<evidence type="ECO:0000256" key="7">
    <source>
        <dbReference type="ARBA" id="ARBA00022737"/>
    </source>
</evidence>
<sequence length="1347" mass="153147">MGKEEMEKSEQDTWRDGQNNGKGKRKKAKMDRTRELKSKRNYEASHDRNANAARNFLDEEIKNMIVMRIMKSTVGVCFLFFLLSEAIRCEGCWKEERDALLGLHSRFDLPYSWDGPDCCQWKGVMCNSSTGRVAQLGLWSVRRNKYSTLNYSDFVVFKDLKNLNLSENGISGCAGTEARLQNLEVLDLSRNDLDNAAILSCLDGLSSLKSLYLGINIFNTSSFHAFETLSSKLRYLELLDISVNSLTNDILPSLGGFTSLKELYLSDMDLVSDLHIQGLCLSLKNLEILDLSANDITSVPSGLSSLKSLYLSNCQLTSKSIFSTSNTFHIRNFHYLFRLKNIFNCYSYVYLDISRFTSLEILDLSSNQLNERIPWHQDFHRLSNLEHLILDDNRNLENEFLKNIGELTSLKVLSLQYCDINGTLPPTDWFKLKKLEELDLSNNKFEGPLPSSFVNMTSLRKLEISYNHFIGNFDSNLASLTSLEYFGFIGNQFEVPVSFTPFANLSKIKFIYGEGNKVVLDSQHSLQTWIPKFKLQELIVSSTTETKSLPLPNFLLYQNNLTNIDLSGWKLEGDFPHWLLENNTKMVEALFRNCSFTGTFQLPMSPLPNIQTIDVSDNTINGQIPSNNFNSIYPNLQHLNLSGNNIQGSIPSELSQLSLMYSLDLSENQLSGKIPENILADGHPLQFLKLSNNMLEGPILNIPNGLETLILSHNRFTGRLPSNIFNSSLVSLDVSNNHLVGKIPSRIKNSSRLKELYMSNNHFEGSIPIELAEHEDLTYLDLSQNNLTGHVPSFANSPVKFMHLNNNHLSGLSKRMFNENSSLVMLDLSYNEISNNIQDMIQDLSYTRLNFLLLKGNHFIGDIPKQLCRLTDLSILDLSHNNFSGVIPNCLGKMPFEVEDFDLLLGYFSGWLGNRHYWSYSTNGTLHLPNVQEKTNFTSKKRTDTYMGSILVYMSGIDLSHNKLKGNIPSELGNLTKIRTLNLSHNDLTGQIPATFSHLVQTESLDLSFNMLNGQVPPQLTMLTSLEVFSVAHNNLSGPTPEFKEQFSTFDESSYEGNPFLCGLPLPKSCNPPPTVIPNDSNTDGHYDTLVDMYFFCVSFVVSYTSALLVTAAALYINPYWRHAWFYYMELASMNCYYFIVDNCSKCTVLPHSLFVSLRSVWFSELLGSVKVKVLRWSSATYEMDEDQWMYEGIMPEEVDMDYENEEECGVNEPHVDCSNPFNTSQVFDSREDALRYRLPLLDFVGVTPTGMTFSVGFTYLEGERLNNVVLALERFRGTLVDCPSEQQFDECLKRFEMVCSPWPIFVDYVKDTWIILHKEKFVTAWTNKVMHLGNTITNRVNLLTGL</sequence>
<dbReference type="Gene3D" id="3.80.10.10">
    <property type="entry name" value="Ribonuclease Inhibitor"/>
    <property type="match status" value="4"/>
</dbReference>
<dbReference type="PRINTS" id="PR00019">
    <property type="entry name" value="LEURICHRPT"/>
</dbReference>
<feature type="compositionally biased region" description="Basic and acidic residues" evidence="12">
    <location>
        <begin position="30"/>
        <end position="44"/>
    </location>
</feature>
<evidence type="ECO:0000313" key="16">
    <source>
        <dbReference type="Proteomes" id="UP000289340"/>
    </source>
</evidence>
<feature type="domain" description="Leucine-rich repeat-containing N-terminal plant-type" evidence="13">
    <location>
        <begin position="95"/>
        <end position="127"/>
    </location>
</feature>
<evidence type="ECO:0000256" key="6">
    <source>
        <dbReference type="ARBA" id="ARBA00022729"/>
    </source>
</evidence>
<dbReference type="FunFam" id="3.80.10.10:FF:000041">
    <property type="entry name" value="LRR receptor-like serine/threonine-protein kinase ERECTA"/>
    <property type="match status" value="1"/>
</dbReference>
<dbReference type="EMBL" id="QZWG01000007">
    <property type="protein sequence ID" value="RZC02911.1"/>
    <property type="molecule type" value="Genomic_DNA"/>
</dbReference>
<name>A0A445JWP4_GLYSO</name>
<keyword evidence="11" id="KW-0325">Glycoprotein</keyword>
<dbReference type="Pfam" id="PF00560">
    <property type="entry name" value="LRR_1"/>
    <property type="match status" value="10"/>
</dbReference>
<feature type="region of interest" description="Disordered" evidence="12">
    <location>
        <begin position="1"/>
        <end position="44"/>
    </location>
</feature>
<proteinExistence type="inferred from homology"/>
<dbReference type="Proteomes" id="UP000289340">
    <property type="component" value="Chromosome 7"/>
</dbReference>
<dbReference type="GO" id="GO:0005886">
    <property type="term" value="C:plasma membrane"/>
    <property type="evidence" value="ECO:0007669"/>
    <property type="project" value="UniProtKB-SubCell"/>
</dbReference>
<evidence type="ECO:0000256" key="5">
    <source>
        <dbReference type="ARBA" id="ARBA00022692"/>
    </source>
</evidence>
<dbReference type="Pfam" id="PF08263">
    <property type="entry name" value="LRRNT_2"/>
    <property type="match status" value="1"/>
</dbReference>
<keyword evidence="3" id="KW-1003">Cell membrane</keyword>
<evidence type="ECO:0000256" key="9">
    <source>
        <dbReference type="ARBA" id="ARBA00023136"/>
    </source>
</evidence>
<dbReference type="PANTHER" id="PTHR48062:SF21">
    <property type="entry name" value="RECEPTOR-LIKE PROTEIN 12"/>
    <property type="match status" value="1"/>
</dbReference>
<accession>A0A445JWP4</accession>
<dbReference type="SMART" id="SM00369">
    <property type="entry name" value="LRR_TYP"/>
    <property type="match status" value="12"/>
</dbReference>
<comment type="subcellular location">
    <subcellularLocation>
        <location evidence="1">Cell membrane</location>
        <topology evidence="1">Single-pass type I membrane protein</topology>
    </subcellularLocation>
</comment>
<comment type="caution">
    <text evidence="15">The sequence shown here is derived from an EMBL/GenBank/DDBJ whole genome shotgun (WGS) entry which is preliminary data.</text>
</comment>
<evidence type="ECO:0000256" key="11">
    <source>
        <dbReference type="ARBA" id="ARBA00023180"/>
    </source>
</evidence>
<dbReference type="SMART" id="SM00365">
    <property type="entry name" value="LRR_SD22"/>
    <property type="match status" value="7"/>
</dbReference>
<dbReference type="InterPro" id="IPR032675">
    <property type="entry name" value="LRR_dom_sf"/>
</dbReference>
<feature type="compositionally biased region" description="Basic and acidic residues" evidence="12">
    <location>
        <begin position="1"/>
        <end position="15"/>
    </location>
</feature>
<evidence type="ECO:0000313" key="15">
    <source>
        <dbReference type="EMBL" id="RZC02911.1"/>
    </source>
</evidence>
<dbReference type="PANTHER" id="PTHR48062">
    <property type="entry name" value="RECEPTOR-LIKE PROTEIN 14"/>
    <property type="match status" value="1"/>
</dbReference>
<evidence type="ECO:0000256" key="4">
    <source>
        <dbReference type="ARBA" id="ARBA00022614"/>
    </source>
</evidence>
<protein>
    <submittedName>
        <fullName evidence="15">Receptor-like protein 13 isoform A</fullName>
    </submittedName>
</protein>
<evidence type="ECO:0000259" key="14">
    <source>
        <dbReference type="Pfam" id="PF23598"/>
    </source>
</evidence>
<evidence type="ECO:0000256" key="3">
    <source>
        <dbReference type="ARBA" id="ARBA00022475"/>
    </source>
</evidence>
<dbReference type="Pfam" id="PF23598">
    <property type="entry name" value="LRR_14"/>
    <property type="match status" value="1"/>
</dbReference>
<dbReference type="InterPro" id="IPR055414">
    <property type="entry name" value="LRR_R13L4/SHOC2-like"/>
</dbReference>
<keyword evidence="16" id="KW-1185">Reference proteome</keyword>
<keyword evidence="4" id="KW-0433">Leucine-rich repeat</keyword>
<evidence type="ECO:0000256" key="10">
    <source>
        <dbReference type="ARBA" id="ARBA00023170"/>
    </source>
</evidence>
<keyword evidence="6" id="KW-0732">Signal</keyword>
<dbReference type="InterPro" id="IPR013210">
    <property type="entry name" value="LRR_N_plant-typ"/>
</dbReference>
<reference evidence="15 16" key="1">
    <citation type="submission" date="2018-09" db="EMBL/GenBank/DDBJ databases">
        <title>A high-quality reference genome of wild soybean provides a powerful tool to mine soybean genomes.</title>
        <authorList>
            <person name="Xie M."/>
            <person name="Chung C.Y.L."/>
            <person name="Li M.-W."/>
            <person name="Wong F.-L."/>
            <person name="Chan T.-F."/>
            <person name="Lam H.-M."/>
        </authorList>
    </citation>
    <scope>NUCLEOTIDE SEQUENCE [LARGE SCALE GENOMIC DNA]</scope>
    <source>
        <strain evidence="16">cv. W05</strain>
        <tissue evidence="15">Hypocotyl of etiolated seedlings</tissue>
    </source>
</reference>
<evidence type="ECO:0000256" key="8">
    <source>
        <dbReference type="ARBA" id="ARBA00022989"/>
    </source>
</evidence>
<evidence type="ECO:0000256" key="2">
    <source>
        <dbReference type="ARBA" id="ARBA00009592"/>
    </source>
</evidence>
<dbReference type="FunFam" id="3.80.10.10:FF:000095">
    <property type="entry name" value="LRR receptor-like serine/threonine-protein kinase GSO1"/>
    <property type="match status" value="1"/>
</dbReference>
<keyword evidence="9" id="KW-0472">Membrane</keyword>
<evidence type="ECO:0000259" key="13">
    <source>
        <dbReference type="Pfam" id="PF08263"/>
    </source>
</evidence>
<keyword evidence="10 15" id="KW-0675">Receptor</keyword>
<evidence type="ECO:0000256" key="12">
    <source>
        <dbReference type="SAM" id="MobiDB-lite"/>
    </source>
</evidence>
<evidence type="ECO:0000256" key="1">
    <source>
        <dbReference type="ARBA" id="ARBA00004251"/>
    </source>
</evidence>
<keyword evidence="8" id="KW-1133">Transmembrane helix</keyword>
<feature type="domain" description="Disease resistance R13L4/SHOC-2-like LRR" evidence="14">
    <location>
        <begin position="341"/>
        <end position="550"/>
    </location>
</feature>